<keyword evidence="2" id="KW-1185">Reference proteome</keyword>
<organism evidence="1 2">
    <name type="scientific">Qipengyuania nanhaisediminis</name>
    <dbReference type="NCBI Taxonomy" id="604088"/>
    <lineage>
        <taxon>Bacteria</taxon>
        <taxon>Pseudomonadati</taxon>
        <taxon>Pseudomonadota</taxon>
        <taxon>Alphaproteobacteria</taxon>
        <taxon>Sphingomonadales</taxon>
        <taxon>Erythrobacteraceae</taxon>
        <taxon>Qipengyuania</taxon>
    </lineage>
</organism>
<dbReference type="AlphaFoldDB" id="A0A1I5NWI8"/>
<name>A0A1I5NWI8_9SPHN</name>
<gene>
    <name evidence="1" type="ORF">SAMN04488060_2142</name>
</gene>
<proteinExistence type="predicted"/>
<dbReference type="EMBL" id="FOWZ01000003">
    <property type="protein sequence ID" value="SFP26097.1"/>
    <property type="molecule type" value="Genomic_DNA"/>
</dbReference>
<sequence length="84" mass="9693">MHAGWVLYPTQKMPMMPQYVLEFDDDDLGQPKRVEFGAENPAAALPLLKGENKFRQVKLWEGDRLLGELMRDGRGVWHLNDDPI</sequence>
<accession>A0A1I5NWI8</accession>
<reference evidence="2" key="1">
    <citation type="submission" date="2016-10" db="EMBL/GenBank/DDBJ databases">
        <authorList>
            <person name="Varghese N."/>
            <person name="Submissions S."/>
        </authorList>
    </citation>
    <scope>NUCLEOTIDE SEQUENCE [LARGE SCALE GENOMIC DNA]</scope>
    <source>
        <strain evidence="2">CGMCC 1.7715</strain>
    </source>
</reference>
<evidence type="ECO:0000313" key="1">
    <source>
        <dbReference type="EMBL" id="SFP26097.1"/>
    </source>
</evidence>
<dbReference type="Proteomes" id="UP000199331">
    <property type="component" value="Unassembled WGS sequence"/>
</dbReference>
<evidence type="ECO:0000313" key="2">
    <source>
        <dbReference type="Proteomes" id="UP000199331"/>
    </source>
</evidence>
<protein>
    <submittedName>
        <fullName evidence="1">Uncharacterized protein</fullName>
    </submittedName>
</protein>